<evidence type="ECO:0000313" key="8">
    <source>
        <dbReference type="Proteomes" id="UP000216411"/>
    </source>
</evidence>
<evidence type="ECO:0000256" key="4">
    <source>
        <dbReference type="PIRSR" id="PIRSR004846-1"/>
    </source>
</evidence>
<dbReference type="Gene3D" id="3.40.190.10">
    <property type="entry name" value="Periplasmic binding protein-like II"/>
    <property type="match status" value="2"/>
</dbReference>
<keyword evidence="3 5" id="KW-0732">Signal</keyword>
<keyword evidence="4" id="KW-0500">Molybdenum</keyword>
<dbReference type="InterPro" id="IPR050682">
    <property type="entry name" value="ModA/WtpA"/>
</dbReference>
<dbReference type="EMBL" id="NOKA02000004">
    <property type="protein sequence ID" value="RDY32342.1"/>
    <property type="molecule type" value="Genomic_DNA"/>
</dbReference>
<dbReference type="Pfam" id="PF13531">
    <property type="entry name" value="SBP_bac_11"/>
    <property type="match status" value="1"/>
</dbReference>
<organism evidence="6 9">
    <name type="scientific">Lachnotalea glycerini</name>
    <dbReference type="NCBI Taxonomy" id="1763509"/>
    <lineage>
        <taxon>Bacteria</taxon>
        <taxon>Bacillati</taxon>
        <taxon>Bacillota</taxon>
        <taxon>Clostridia</taxon>
        <taxon>Lachnospirales</taxon>
        <taxon>Lachnospiraceae</taxon>
        <taxon>Lachnotalea</taxon>
    </lineage>
</organism>
<evidence type="ECO:0000256" key="1">
    <source>
        <dbReference type="ARBA" id="ARBA00009175"/>
    </source>
</evidence>
<proteinExistence type="inferred from homology"/>
<dbReference type="PROSITE" id="PS51257">
    <property type="entry name" value="PROKAR_LIPOPROTEIN"/>
    <property type="match status" value="1"/>
</dbReference>
<sequence>MKKKGLIVLLMTAMTAAMLVGCKSDTNTTKESKTTVTLFAAKSLNAVMEELIVAYNEIQPNVKIIGDYENAGALMTRIEEGAACDVFFSDDQKQMDQLQGDSLILEETRFNVVNNQVCVVTYNGSNTSVTGISDLAKASSLALADSLVPVGIYTRQAMASSAILPKCEDASAITTAEISEILGGIQINECANVGAVIAAVSEGLNEVGTLYYSDTYGYDDKLIILEKIPNELTGDVFYPVAQIQNKEADRLEEEAALDFIHFLISDEAKTILDKYYFDTKVNN</sequence>
<dbReference type="NCBIfam" id="TIGR01256">
    <property type="entry name" value="modA"/>
    <property type="match status" value="1"/>
</dbReference>
<dbReference type="PANTHER" id="PTHR30632">
    <property type="entry name" value="MOLYBDATE-BINDING PERIPLASMIC PROTEIN"/>
    <property type="match status" value="1"/>
</dbReference>
<dbReference type="EMBL" id="QICS01000006">
    <property type="protein sequence ID" value="PXV89472.1"/>
    <property type="molecule type" value="Genomic_DNA"/>
</dbReference>
<protein>
    <submittedName>
        <fullName evidence="7">Molybdate ABC transporter substrate-binding protein</fullName>
    </submittedName>
    <submittedName>
        <fullName evidence="6">Molybdate transport system substrate-binding protein</fullName>
    </submittedName>
</protein>
<dbReference type="Proteomes" id="UP000247523">
    <property type="component" value="Unassembled WGS sequence"/>
</dbReference>
<evidence type="ECO:0000313" key="9">
    <source>
        <dbReference type="Proteomes" id="UP000247523"/>
    </source>
</evidence>
<evidence type="ECO:0000256" key="5">
    <source>
        <dbReference type="SAM" id="SignalP"/>
    </source>
</evidence>
<comment type="similarity">
    <text evidence="1">Belongs to the bacterial solute-binding protein ModA family.</text>
</comment>
<name>A0A255IMK2_9FIRM</name>
<dbReference type="PANTHER" id="PTHR30632:SF0">
    <property type="entry name" value="SULFATE-BINDING PROTEIN"/>
    <property type="match status" value="1"/>
</dbReference>
<evidence type="ECO:0000313" key="7">
    <source>
        <dbReference type="EMBL" id="RDY32342.1"/>
    </source>
</evidence>
<reference evidence="6 9" key="2">
    <citation type="submission" date="2018-05" db="EMBL/GenBank/DDBJ databases">
        <title>Genomic Encyclopedia of Type Strains, Phase IV (KMG-IV): sequencing the most valuable type-strain genomes for metagenomic binning, comparative biology and taxonomic classification.</title>
        <authorList>
            <person name="Goeker M."/>
        </authorList>
    </citation>
    <scope>NUCLEOTIDE SEQUENCE [LARGE SCALE GENOMIC DNA]</scope>
    <source>
        <strain evidence="6 9">DSM 28816</strain>
    </source>
</reference>
<feature type="binding site" evidence="4">
    <location>
        <position position="43"/>
    </location>
    <ligand>
        <name>molybdate</name>
        <dbReference type="ChEBI" id="CHEBI:36264"/>
    </ligand>
</feature>
<evidence type="ECO:0000256" key="3">
    <source>
        <dbReference type="ARBA" id="ARBA00022729"/>
    </source>
</evidence>
<dbReference type="Proteomes" id="UP000216411">
    <property type="component" value="Unassembled WGS sequence"/>
</dbReference>
<dbReference type="GO" id="GO:0030973">
    <property type="term" value="F:molybdate ion binding"/>
    <property type="evidence" value="ECO:0007669"/>
    <property type="project" value="TreeGrafter"/>
</dbReference>
<keyword evidence="8" id="KW-1185">Reference proteome</keyword>
<reference evidence="7 8" key="1">
    <citation type="journal article" date="2017" name="Genome Announc.">
        <title>Draft Genome Sequence of a Sporulating and Motile Strain of Lachnotalea glycerini Isolated from Water in Quebec City, Canada.</title>
        <authorList>
            <person name="Maheux A.F."/>
            <person name="Boudreau D.K."/>
            <person name="Berube E."/>
            <person name="Boissinot M."/>
            <person name="Raymond F."/>
            <person name="Brodeur S."/>
            <person name="Corbeil J."/>
            <person name="Isabel S."/>
            <person name="Omar R.F."/>
            <person name="Bergeron M.G."/>
        </authorList>
    </citation>
    <scope>NUCLEOTIDE SEQUENCE [LARGE SCALE GENOMIC DNA]</scope>
    <source>
        <strain evidence="7 8">CCRI-19302</strain>
    </source>
</reference>
<gene>
    <name evidence="7" type="primary">modA</name>
    <name evidence="6" type="ORF">C8E03_106123</name>
    <name evidence="7" type="ORF">CG710_005010</name>
</gene>
<feature type="chain" id="PRO_5038298185" evidence="5">
    <location>
        <begin position="20"/>
        <end position="283"/>
    </location>
</feature>
<dbReference type="RefSeq" id="WP_094376634.1">
    <property type="nucleotide sequence ID" value="NZ_NOKA02000004.1"/>
</dbReference>
<dbReference type="SUPFAM" id="SSF53850">
    <property type="entry name" value="Periplasmic binding protein-like II"/>
    <property type="match status" value="1"/>
</dbReference>
<feature type="binding site" evidence="4">
    <location>
        <position position="211"/>
    </location>
    <ligand>
        <name>molybdate</name>
        <dbReference type="ChEBI" id="CHEBI:36264"/>
    </ligand>
</feature>
<feature type="signal peptide" evidence="5">
    <location>
        <begin position="1"/>
        <end position="19"/>
    </location>
</feature>
<dbReference type="GO" id="GO:0046872">
    <property type="term" value="F:metal ion binding"/>
    <property type="evidence" value="ECO:0007669"/>
    <property type="project" value="UniProtKB-KW"/>
</dbReference>
<reference evidence="7" key="3">
    <citation type="submission" date="2018-07" db="EMBL/GenBank/DDBJ databases">
        <authorList>
            <person name="Quirk P.G."/>
            <person name="Krulwich T.A."/>
        </authorList>
    </citation>
    <scope>NUCLEOTIDE SEQUENCE</scope>
    <source>
        <strain evidence="7">CCRI-19302</strain>
    </source>
</reference>
<comment type="caution">
    <text evidence="6">The sequence shown here is derived from an EMBL/GenBank/DDBJ whole genome shotgun (WGS) entry which is preliminary data.</text>
</comment>
<dbReference type="GO" id="GO:0015689">
    <property type="term" value="P:molybdate ion transport"/>
    <property type="evidence" value="ECO:0007669"/>
    <property type="project" value="InterPro"/>
</dbReference>
<dbReference type="OrthoDB" id="9785015at2"/>
<evidence type="ECO:0000256" key="2">
    <source>
        <dbReference type="ARBA" id="ARBA00022723"/>
    </source>
</evidence>
<dbReference type="InterPro" id="IPR005950">
    <property type="entry name" value="ModA"/>
</dbReference>
<dbReference type="PIRSF" id="PIRSF004846">
    <property type="entry name" value="ModA"/>
    <property type="match status" value="1"/>
</dbReference>
<keyword evidence="2 4" id="KW-0479">Metal-binding</keyword>
<feature type="binding site" evidence="4">
    <location>
        <position position="193"/>
    </location>
    <ligand>
        <name>molybdate</name>
        <dbReference type="ChEBI" id="CHEBI:36264"/>
    </ligand>
</feature>
<evidence type="ECO:0000313" key="6">
    <source>
        <dbReference type="EMBL" id="PXV89472.1"/>
    </source>
</evidence>
<dbReference type="AlphaFoldDB" id="A0A255IMK2"/>
<accession>A0A255IMK2</accession>